<evidence type="ECO:0000259" key="1">
    <source>
        <dbReference type="Pfam" id="PF05368"/>
    </source>
</evidence>
<evidence type="ECO:0000313" key="3">
    <source>
        <dbReference type="Proteomes" id="UP000222542"/>
    </source>
</evidence>
<reference evidence="2 3" key="1">
    <citation type="journal article" date="2014" name="Nat. Genet.">
        <title>Genome sequence of the hot pepper provides insights into the evolution of pungency in Capsicum species.</title>
        <authorList>
            <person name="Kim S."/>
            <person name="Park M."/>
            <person name="Yeom S.I."/>
            <person name="Kim Y.M."/>
            <person name="Lee J.M."/>
            <person name="Lee H.A."/>
            <person name="Seo E."/>
            <person name="Choi J."/>
            <person name="Cheong K."/>
            <person name="Kim K.T."/>
            <person name="Jung K."/>
            <person name="Lee G.W."/>
            <person name="Oh S.K."/>
            <person name="Bae C."/>
            <person name="Kim S.B."/>
            <person name="Lee H.Y."/>
            <person name="Kim S.Y."/>
            <person name="Kim M.S."/>
            <person name="Kang B.C."/>
            <person name="Jo Y.D."/>
            <person name="Yang H.B."/>
            <person name="Jeong H.J."/>
            <person name="Kang W.H."/>
            <person name="Kwon J.K."/>
            <person name="Shin C."/>
            <person name="Lim J.Y."/>
            <person name="Park J.H."/>
            <person name="Huh J.H."/>
            <person name="Kim J.S."/>
            <person name="Kim B.D."/>
            <person name="Cohen O."/>
            <person name="Paran I."/>
            <person name="Suh M.C."/>
            <person name="Lee S.B."/>
            <person name="Kim Y.K."/>
            <person name="Shin Y."/>
            <person name="Noh S.J."/>
            <person name="Park J."/>
            <person name="Seo Y.S."/>
            <person name="Kwon S.Y."/>
            <person name="Kim H.A."/>
            <person name="Park J.M."/>
            <person name="Kim H.J."/>
            <person name="Choi S.B."/>
            <person name="Bosland P.W."/>
            <person name="Reeves G."/>
            <person name="Jo S.H."/>
            <person name="Lee B.W."/>
            <person name="Cho H.T."/>
            <person name="Choi H.S."/>
            <person name="Lee M.S."/>
            <person name="Yu Y."/>
            <person name="Do Choi Y."/>
            <person name="Park B.S."/>
            <person name="van Deynze A."/>
            <person name="Ashrafi H."/>
            <person name="Hill T."/>
            <person name="Kim W.T."/>
            <person name="Pai H.S."/>
            <person name="Ahn H.K."/>
            <person name="Yeam I."/>
            <person name="Giovannoni J.J."/>
            <person name="Rose J.K."/>
            <person name="Sorensen I."/>
            <person name="Lee S.J."/>
            <person name="Kim R.W."/>
            <person name="Choi I.Y."/>
            <person name="Choi B.S."/>
            <person name="Lim J.S."/>
            <person name="Lee Y.H."/>
            <person name="Choi D."/>
        </authorList>
    </citation>
    <scope>NUCLEOTIDE SEQUENCE [LARGE SCALE GENOMIC DNA]</scope>
    <source>
        <strain evidence="3">cv. CM334</strain>
    </source>
</reference>
<keyword evidence="3" id="KW-1185">Reference proteome</keyword>
<dbReference type="Proteomes" id="UP000222542">
    <property type="component" value="Unassembled WGS sequence"/>
</dbReference>
<dbReference type="InterPro" id="IPR050608">
    <property type="entry name" value="NmrA-type/Isoflavone_red_sf"/>
</dbReference>
<dbReference type="PANTHER" id="PTHR43349:SF49">
    <property type="entry name" value="ISOFLAVONE REDUCTASE HOMOLOG A622"/>
    <property type="match status" value="1"/>
</dbReference>
<dbReference type="Gene3D" id="3.90.25.10">
    <property type="entry name" value="UDP-galactose 4-epimerase, domain 1"/>
    <property type="match status" value="1"/>
</dbReference>
<proteinExistence type="predicted"/>
<dbReference type="AlphaFoldDB" id="A0A2G2ZMF2"/>
<accession>A0A2G2ZMF2</accession>
<dbReference type="PANTHER" id="PTHR43349">
    <property type="entry name" value="PINORESINOL REDUCTASE-RELATED"/>
    <property type="match status" value="1"/>
</dbReference>
<reference evidence="2 3" key="2">
    <citation type="journal article" date="2017" name="Genome Biol.">
        <title>New reference genome sequences of hot pepper reveal the massive evolution of plant disease-resistance genes by retroduplication.</title>
        <authorList>
            <person name="Kim S."/>
            <person name="Park J."/>
            <person name="Yeom S.I."/>
            <person name="Kim Y.M."/>
            <person name="Seo E."/>
            <person name="Kim K.T."/>
            <person name="Kim M.S."/>
            <person name="Lee J.M."/>
            <person name="Cheong K."/>
            <person name="Shin H.S."/>
            <person name="Kim S.B."/>
            <person name="Han K."/>
            <person name="Lee J."/>
            <person name="Park M."/>
            <person name="Lee H.A."/>
            <person name="Lee H.Y."/>
            <person name="Lee Y."/>
            <person name="Oh S."/>
            <person name="Lee J.H."/>
            <person name="Choi E."/>
            <person name="Choi E."/>
            <person name="Lee S.E."/>
            <person name="Jeon J."/>
            <person name="Kim H."/>
            <person name="Choi G."/>
            <person name="Song H."/>
            <person name="Lee J."/>
            <person name="Lee S.C."/>
            <person name="Kwon J.K."/>
            <person name="Lee H.Y."/>
            <person name="Koo N."/>
            <person name="Hong Y."/>
            <person name="Kim R.W."/>
            <person name="Kang W.H."/>
            <person name="Huh J.H."/>
            <person name="Kang B.C."/>
            <person name="Yang T.J."/>
            <person name="Lee Y.H."/>
            <person name="Bennetzen J.L."/>
            <person name="Choi D."/>
        </authorList>
    </citation>
    <scope>NUCLEOTIDE SEQUENCE [LARGE SCALE GENOMIC DNA]</scope>
    <source>
        <strain evidence="3">cv. CM334</strain>
    </source>
</reference>
<sequence>MSLWEKKIGKTLDKKYLSEENILQMIQETSDLPLRVNLAICHSVFVKGDSANFDVHPSTGVEAIQK</sequence>
<organism evidence="2 3">
    <name type="scientific">Capsicum annuum</name>
    <name type="common">Capsicum pepper</name>
    <dbReference type="NCBI Taxonomy" id="4072"/>
    <lineage>
        <taxon>Eukaryota</taxon>
        <taxon>Viridiplantae</taxon>
        <taxon>Streptophyta</taxon>
        <taxon>Embryophyta</taxon>
        <taxon>Tracheophyta</taxon>
        <taxon>Spermatophyta</taxon>
        <taxon>Magnoliopsida</taxon>
        <taxon>eudicotyledons</taxon>
        <taxon>Gunneridae</taxon>
        <taxon>Pentapetalae</taxon>
        <taxon>asterids</taxon>
        <taxon>lamiids</taxon>
        <taxon>Solanales</taxon>
        <taxon>Solanaceae</taxon>
        <taxon>Solanoideae</taxon>
        <taxon>Capsiceae</taxon>
        <taxon>Capsicum</taxon>
    </lineage>
</organism>
<dbReference type="InterPro" id="IPR008030">
    <property type="entry name" value="NmrA-like"/>
</dbReference>
<dbReference type="Gramene" id="PHT83162">
    <property type="protein sequence ID" value="PHT83162"/>
    <property type="gene ID" value="T459_11605"/>
</dbReference>
<comment type="caution">
    <text evidence="2">The sequence shown here is derived from an EMBL/GenBank/DDBJ whole genome shotgun (WGS) entry which is preliminary data.</text>
</comment>
<dbReference type="Pfam" id="PF05368">
    <property type="entry name" value="NmrA"/>
    <property type="match status" value="1"/>
</dbReference>
<dbReference type="STRING" id="4072.A0A2G2ZMF2"/>
<gene>
    <name evidence="2" type="ORF">T459_11605</name>
</gene>
<feature type="domain" description="NmrA-like" evidence="1">
    <location>
        <begin position="2"/>
        <end position="63"/>
    </location>
</feature>
<dbReference type="EMBL" id="AYRZ02000004">
    <property type="protein sequence ID" value="PHT83162.1"/>
    <property type="molecule type" value="Genomic_DNA"/>
</dbReference>
<protein>
    <recommendedName>
        <fullName evidence="1">NmrA-like domain-containing protein</fullName>
    </recommendedName>
</protein>
<name>A0A2G2ZMF2_CAPAN</name>
<evidence type="ECO:0000313" key="2">
    <source>
        <dbReference type="EMBL" id="PHT83162.1"/>
    </source>
</evidence>